<feature type="domain" description="FAD-dependent oxidoreductase 2 FAD-binding" evidence="6">
    <location>
        <begin position="41"/>
        <end position="476"/>
    </location>
</feature>
<dbReference type="AlphaFoldDB" id="D7CJC4"/>
<dbReference type="Pfam" id="PF00890">
    <property type="entry name" value="FAD_binding_2"/>
    <property type="match status" value="1"/>
</dbReference>
<evidence type="ECO:0000256" key="4">
    <source>
        <dbReference type="ARBA" id="ARBA00023002"/>
    </source>
</evidence>
<dbReference type="Proteomes" id="UP000000378">
    <property type="component" value="Chromosome"/>
</dbReference>
<dbReference type="SUPFAM" id="SSF51905">
    <property type="entry name" value="FAD/NAD(P)-binding domain"/>
    <property type="match status" value="1"/>
</dbReference>
<organism evidence="7 8">
    <name type="scientific">Syntrophothermus lipocalidus (strain DSM 12680 / TGB-C1)</name>
    <dbReference type="NCBI Taxonomy" id="643648"/>
    <lineage>
        <taxon>Bacteria</taxon>
        <taxon>Bacillati</taxon>
        <taxon>Bacillota</taxon>
        <taxon>Clostridia</taxon>
        <taxon>Eubacteriales</taxon>
        <taxon>Syntrophomonadaceae</taxon>
        <taxon>Syntrophothermus</taxon>
    </lineage>
</organism>
<dbReference type="SUPFAM" id="SSF56425">
    <property type="entry name" value="Succinate dehydrogenase/fumarate reductase flavoprotein, catalytic domain"/>
    <property type="match status" value="1"/>
</dbReference>
<dbReference type="eggNOG" id="COG1053">
    <property type="taxonomic scope" value="Bacteria"/>
</dbReference>
<gene>
    <name evidence="7" type="ordered locus">Slip_0223</name>
</gene>
<dbReference type="STRING" id="643648.Slip_0223"/>
<evidence type="ECO:0000313" key="8">
    <source>
        <dbReference type="Proteomes" id="UP000000378"/>
    </source>
</evidence>
<sequence>MKQAHKLLALFLVLAMMFTLVGCGGAGSEKQEGSALTKQADVVVVGAGMAGMSAAIEAASQGAKVILLEKQSVLGGSTNFAEGIFGCESPIQKEMGITVNQEELLREEFEFSNYRVDGNLWKDVMKHSGEDIQWLMDMGVKFETVTSTGAGNKTWHVYEGFGETVINEHMKPAAEKLGVEIMTSTPATELILKDGKVAGVKAKTKDGKELIINAKAVVLATGGFANNKEMIYELTRVDVDNLVDRAAPGHTGDGINMAKAAGALTGERAIVMKLGLTLEGTPIDSHINTAGAMEPSLWVNQDGKRFCNEDVVWYYTRAGNAVTTQHRAFSVMDSNEIKRLATEGCTVGYGMYVTPGTKLDKLEAELQKAIEKKLPTVFKADTLEELADKMGVDRATFLETVKTYNEYCKTGKDLDYGKDPQYLHPVETGPFYGFRLKVANLATCGGIRVNQKMEALDKDYKPVAGLYAAGLDCDGFTGDTYGLTLPGSAQGYSCYTGRTAGKNAALYAKGLTS</sequence>
<dbReference type="KEGG" id="slp:Slip_0223"/>
<dbReference type="Gene3D" id="3.90.700.10">
    <property type="entry name" value="Succinate dehydrogenase/fumarate reductase flavoprotein, catalytic domain"/>
    <property type="match status" value="1"/>
</dbReference>
<name>D7CJC4_SYNLT</name>
<feature type="chain" id="PRO_5038638732" evidence="5">
    <location>
        <begin position="23"/>
        <end position="513"/>
    </location>
</feature>
<proteinExistence type="predicted"/>
<evidence type="ECO:0000256" key="5">
    <source>
        <dbReference type="SAM" id="SignalP"/>
    </source>
</evidence>
<evidence type="ECO:0000256" key="1">
    <source>
        <dbReference type="ARBA" id="ARBA00001974"/>
    </source>
</evidence>
<dbReference type="PANTHER" id="PTHR43400:SF10">
    <property type="entry name" value="3-OXOSTEROID 1-DEHYDROGENASE"/>
    <property type="match status" value="1"/>
</dbReference>
<evidence type="ECO:0000259" key="6">
    <source>
        <dbReference type="Pfam" id="PF00890"/>
    </source>
</evidence>
<keyword evidence="4" id="KW-0560">Oxidoreductase</keyword>
<reference evidence="8" key="1">
    <citation type="journal article" date="2010" name="Stand. Genomic Sci.">
        <title>Complete genome sequence of Syntrophothermus lipocalidus type strain (TGB-C1T).</title>
        <authorList>
            <consortium name="US DOE Joint Genome Institute (JGI-PGF)"/>
            <person name="Djao O."/>
            <person name="Zhang X."/>
            <person name="Lucas S."/>
            <person name="Lapidus A."/>
            <person name="Glavina Del Rio T."/>
            <person name="Nolan M."/>
            <person name="Tice H."/>
            <person name="Cheng J."/>
            <person name="Han C."/>
            <person name="Tapia R."/>
            <person name="Goodwin L."/>
            <person name="Pitluck S."/>
            <person name="Liolios K."/>
            <person name="Ivanova N."/>
            <person name="Mavromatis K."/>
            <person name="Mikhailova N."/>
            <person name="Ovchinnikova G."/>
            <person name="Pati A."/>
            <person name="Brambilla E."/>
            <person name="Chen A."/>
            <person name="Palaniappan K."/>
            <person name="Land M."/>
            <person name="Hauser L."/>
            <person name="Chang Y."/>
            <person name="Jeffries C."/>
            <person name="Rohde M."/>
            <person name="Sikorski J."/>
            <person name="Spring S."/>
            <person name="Goker M."/>
            <person name="Detter J."/>
            <person name="Woyke T."/>
            <person name="Bristow J."/>
            <person name="Eisen J."/>
            <person name="Markowitz V."/>
            <person name="Hugenholtz P."/>
            <person name="Kyrpides N."/>
            <person name="Klenk H."/>
        </authorList>
    </citation>
    <scope>NUCLEOTIDE SEQUENCE [LARGE SCALE GENOMIC DNA]</scope>
    <source>
        <strain evidence="8">DSM 12680 / TGB-C1</strain>
    </source>
</reference>
<evidence type="ECO:0000313" key="7">
    <source>
        <dbReference type="EMBL" id="ADI01013.1"/>
    </source>
</evidence>
<dbReference type="EMBL" id="CP002048">
    <property type="protein sequence ID" value="ADI01013.1"/>
    <property type="molecule type" value="Genomic_DNA"/>
</dbReference>
<dbReference type="PANTHER" id="PTHR43400">
    <property type="entry name" value="FUMARATE REDUCTASE"/>
    <property type="match status" value="1"/>
</dbReference>
<comment type="cofactor">
    <cofactor evidence="1">
        <name>FAD</name>
        <dbReference type="ChEBI" id="CHEBI:57692"/>
    </cofactor>
</comment>
<keyword evidence="8" id="KW-1185">Reference proteome</keyword>
<evidence type="ECO:0000256" key="2">
    <source>
        <dbReference type="ARBA" id="ARBA00022630"/>
    </source>
</evidence>
<reference evidence="7 8" key="2">
    <citation type="journal article" date="2010" name="Stand. Genomic Sci.">
        <title>Complete genome sequence of Syntrophothermus lipocalidus type strain (TGB-C1).</title>
        <authorList>
            <person name="Djao O.D."/>
            <person name="Zhang X."/>
            <person name="Lucas S."/>
            <person name="Lapidus A."/>
            <person name="Del Rio T.G."/>
            <person name="Nolan M."/>
            <person name="Tice H."/>
            <person name="Cheng J.F."/>
            <person name="Han C."/>
            <person name="Tapia R."/>
            <person name="Goodwin L."/>
            <person name="Pitluck S."/>
            <person name="Liolios K."/>
            <person name="Ivanova N."/>
            <person name="Mavromatis K."/>
            <person name="Mikhailova N."/>
            <person name="Ovchinnikova G."/>
            <person name="Pati A."/>
            <person name="Brambilla E."/>
            <person name="Chen A."/>
            <person name="Palaniappan K."/>
            <person name="Land M."/>
            <person name="Hauser L."/>
            <person name="Chang Y.J."/>
            <person name="Jeffries C.D."/>
            <person name="Rohde M."/>
            <person name="Sikorski J."/>
            <person name="Spring S."/>
            <person name="Goker M."/>
            <person name="Detter J.C."/>
            <person name="Woyke T."/>
            <person name="Bristow J."/>
            <person name="Eisen J.A."/>
            <person name="Markowitz V."/>
            <person name="Hugenholtz P."/>
            <person name="Kyrpides N.C."/>
            <person name="Klenk H.P."/>
        </authorList>
    </citation>
    <scope>NUCLEOTIDE SEQUENCE [LARGE SCALE GENOMIC DNA]</scope>
    <source>
        <strain evidence="8">DSM 12680 / TGB-C1</strain>
    </source>
</reference>
<dbReference type="InterPro" id="IPR027477">
    <property type="entry name" value="Succ_DH/fumarate_Rdtase_cat_sf"/>
</dbReference>
<dbReference type="GO" id="GO:0008202">
    <property type="term" value="P:steroid metabolic process"/>
    <property type="evidence" value="ECO:0007669"/>
    <property type="project" value="UniProtKB-ARBA"/>
</dbReference>
<keyword evidence="3" id="KW-0274">FAD</keyword>
<dbReference type="InterPro" id="IPR050315">
    <property type="entry name" value="FAD-oxidoreductase_2"/>
</dbReference>
<feature type="signal peptide" evidence="5">
    <location>
        <begin position="1"/>
        <end position="22"/>
    </location>
</feature>
<accession>D7CJC4</accession>
<dbReference type="GO" id="GO:0033765">
    <property type="term" value="F:steroid dehydrogenase activity, acting on the CH-CH group of donors"/>
    <property type="evidence" value="ECO:0007669"/>
    <property type="project" value="UniProtKB-ARBA"/>
</dbReference>
<evidence type="ECO:0000256" key="3">
    <source>
        <dbReference type="ARBA" id="ARBA00022827"/>
    </source>
</evidence>
<keyword evidence="2" id="KW-0285">Flavoprotein</keyword>
<dbReference type="Gene3D" id="3.50.50.60">
    <property type="entry name" value="FAD/NAD(P)-binding domain"/>
    <property type="match status" value="1"/>
</dbReference>
<keyword evidence="5" id="KW-0732">Signal</keyword>
<dbReference type="InterPro" id="IPR036188">
    <property type="entry name" value="FAD/NAD-bd_sf"/>
</dbReference>
<dbReference type="HOGENOM" id="CLU_011398_4_3_9"/>
<dbReference type="PROSITE" id="PS51257">
    <property type="entry name" value="PROKAR_LIPOPROTEIN"/>
    <property type="match status" value="1"/>
</dbReference>
<dbReference type="RefSeq" id="WP_013174415.1">
    <property type="nucleotide sequence ID" value="NC_014220.1"/>
</dbReference>
<dbReference type="InterPro" id="IPR003953">
    <property type="entry name" value="FAD-dep_OxRdtase_2_FAD-bd"/>
</dbReference>
<protein>
    <submittedName>
        <fullName evidence="7">Fumarate reductase/succinate dehydrogenase flavoprotein domain protein</fullName>
    </submittedName>
</protein>